<reference evidence="4" key="1">
    <citation type="submission" date="2017-11" db="EMBL/GenBank/DDBJ databases">
        <title>The draft genome sequence of Chromatocurvus sp. F02.</title>
        <authorList>
            <person name="Du Z.-J."/>
            <person name="Chang Y.-Q."/>
        </authorList>
    </citation>
    <scope>NUCLEOTIDE SEQUENCE [LARGE SCALE GENOMIC DNA]</scope>
    <source>
        <strain evidence="4">F02</strain>
    </source>
</reference>
<dbReference type="InterPro" id="IPR020843">
    <property type="entry name" value="ER"/>
</dbReference>
<dbReference type="SUPFAM" id="SSF50129">
    <property type="entry name" value="GroES-like"/>
    <property type="match status" value="1"/>
</dbReference>
<dbReference type="InterPro" id="IPR011032">
    <property type="entry name" value="GroES-like_sf"/>
</dbReference>
<dbReference type="Gene3D" id="3.40.50.720">
    <property type="entry name" value="NAD(P)-binding Rossmann-like Domain"/>
    <property type="match status" value="1"/>
</dbReference>
<dbReference type="Gene3D" id="3.90.180.10">
    <property type="entry name" value="Medium-chain alcohol dehydrogenases, catalytic domain"/>
    <property type="match status" value="1"/>
</dbReference>
<dbReference type="CDD" id="cd05288">
    <property type="entry name" value="PGDH"/>
    <property type="match status" value="1"/>
</dbReference>
<dbReference type="Pfam" id="PF16884">
    <property type="entry name" value="ADH_N_2"/>
    <property type="match status" value="1"/>
</dbReference>
<keyword evidence="4" id="KW-1185">Reference proteome</keyword>
<dbReference type="SUPFAM" id="SSF51735">
    <property type="entry name" value="NAD(P)-binding Rossmann-fold domains"/>
    <property type="match status" value="1"/>
</dbReference>
<name>A0A2N5Y067_9GAMM</name>
<dbReference type="InterPro" id="IPR013149">
    <property type="entry name" value="ADH-like_C"/>
</dbReference>
<accession>A0A2N5Y067</accession>
<dbReference type="FunFam" id="3.40.50.720:FF:000121">
    <property type="entry name" value="Prostaglandin reductase 2"/>
    <property type="match status" value="1"/>
</dbReference>
<gene>
    <name evidence="3" type="ORF">CWI75_13660</name>
</gene>
<dbReference type="PANTHER" id="PTHR43205:SF42">
    <property type="entry name" value="ALCOHOL DEHYDROGENASE, ZINC-CONTAINING (AFU_ORTHOLOGUE AFUA_7G04530)"/>
    <property type="match status" value="1"/>
</dbReference>
<protein>
    <submittedName>
        <fullName evidence="3">NADP-dependent oxidoreductase</fullName>
    </submittedName>
</protein>
<dbReference type="PANTHER" id="PTHR43205">
    <property type="entry name" value="PROSTAGLANDIN REDUCTASE"/>
    <property type="match status" value="1"/>
</dbReference>
<organism evidence="3 4">
    <name type="scientific">Kineobactrum sediminis</name>
    <dbReference type="NCBI Taxonomy" id="1905677"/>
    <lineage>
        <taxon>Bacteria</taxon>
        <taxon>Pseudomonadati</taxon>
        <taxon>Pseudomonadota</taxon>
        <taxon>Gammaproteobacteria</taxon>
        <taxon>Cellvibrionales</taxon>
        <taxon>Halieaceae</taxon>
        <taxon>Kineobactrum</taxon>
    </lineage>
</organism>
<dbReference type="GO" id="GO:0016628">
    <property type="term" value="F:oxidoreductase activity, acting on the CH-CH group of donors, NAD or NADP as acceptor"/>
    <property type="evidence" value="ECO:0007669"/>
    <property type="project" value="InterPro"/>
</dbReference>
<evidence type="ECO:0000256" key="1">
    <source>
        <dbReference type="ARBA" id="ARBA00023002"/>
    </source>
</evidence>
<evidence type="ECO:0000313" key="4">
    <source>
        <dbReference type="Proteomes" id="UP000234845"/>
    </source>
</evidence>
<comment type="caution">
    <text evidence="3">The sequence shown here is derived from an EMBL/GenBank/DDBJ whole genome shotgun (WGS) entry which is preliminary data.</text>
</comment>
<dbReference type="EMBL" id="PKLZ01000010">
    <property type="protein sequence ID" value="PLW81790.1"/>
    <property type="molecule type" value="Genomic_DNA"/>
</dbReference>
<dbReference type="InterPro" id="IPR041694">
    <property type="entry name" value="ADH_N_2"/>
</dbReference>
<evidence type="ECO:0000259" key="2">
    <source>
        <dbReference type="SMART" id="SM00829"/>
    </source>
</evidence>
<keyword evidence="1" id="KW-0560">Oxidoreductase</keyword>
<feature type="domain" description="Enoyl reductase (ER)" evidence="2">
    <location>
        <begin position="25"/>
        <end position="341"/>
    </location>
</feature>
<dbReference type="SMART" id="SM00829">
    <property type="entry name" value="PKS_ER"/>
    <property type="match status" value="1"/>
</dbReference>
<sequence>MMPRPQMTTINRQWRLARRPSGIAKREDFEYVEASYPTTPLQDGEVVVNNYAFLCAPTIRNWMDPPGNSLYPSINLGQVIMGPASGVVVESRHPDFSPGDRVATISSWQDYAVIRPDQSMTRVLPDDHGFIEAVGVFGLNSLTGYFGIREVGAIQSGDRVLVSGAAGSAGSVAAQVAKLGGCNVVGIAGGPEKCRWLLEDCGLDAIIDYKSEDIRTRISELFPDGINVFFDNVGGEILQAAVDNMAEFGRIVLCGQITGYNDNAAPEGPRNMMRLIYGGIRMQGFLVGHFADRFDNALRDLTEWERSGRLAHREDVRSGFAAIPGAFNSLFDGSNTGTLIVNIDA</sequence>
<dbReference type="InterPro" id="IPR045010">
    <property type="entry name" value="MDR_fam"/>
</dbReference>
<proteinExistence type="predicted"/>
<evidence type="ECO:0000313" key="3">
    <source>
        <dbReference type="EMBL" id="PLW81790.1"/>
    </source>
</evidence>
<dbReference type="AlphaFoldDB" id="A0A2N5Y067"/>
<dbReference type="Proteomes" id="UP000234845">
    <property type="component" value="Unassembled WGS sequence"/>
</dbReference>
<dbReference type="InterPro" id="IPR036291">
    <property type="entry name" value="NAD(P)-bd_dom_sf"/>
</dbReference>
<dbReference type="Pfam" id="PF00107">
    <property type="entry name" value="ADH_zinc_N"/>
    <property type="match status" value="1"/>
</dbReference>